<accession>A0AA38GX92</accession>
<name>A0AA38GX92_TAXCH</name>
<dbReference type="GO" id="GO:0003682">
    <property type="term" value="F:chromatin binding"/>
    <property type="evidence" value="ECO:0007669"/>
    <property type="project" value="InterPro"/>
</dbReference>
<proteinExistence type="predicted"/>
<dbReference type="AlphaFoldDB" id="A0AA38GX92"/>
<dbReference type="EMBL" id="JAHRHJ020000001">
    <property type="protein sequence ID" value="KAH9330296.1"/>
    <property type="molecule type" value="Genomic_DNA"/>
</dbReference>
<organism evidence="3 4">
    <name type="scientific">Taxus chinensis</name>
    <name type="common">Chinese yew</name>
    <name type="synonym">Taxus wallichiana var. chinensis</name>
    <dbReference type="NCBI Taxonomy" id="29808"/>
    <lineage>
        <taxon>Eukaryota</taxon>
        <taxon>Viridiplantae</taxon>
        <taxon>Streptophyta</taxon>
        <taxon>Embryophyta</taxon>
        <taxon>Tracheophyta</taxon>
        <taxon>Spermatophyta</taxon>
        <taxon>Pinopsida</taxon>
        <taxon>Pinidae</taxon>
        <taxon>Conifers II</taxon>
        <taxon>Cupressales</taxon>
        <taxon>Taxaceae</taxon>
        <taxon>Taxus</taxon>
    </lineage>
</organism>
<gene>
    <name evidence="3" type="ORF">KI387_002404</name>
</gene>
<evidence type="ECO:0000313" key="4">
    <source>
        <dbReference type="Proteomes" id="UP000824469"/>
    </source>
</evidence>
<comment type="caution">
    <text evidence="3">The sequence shown here is derived from an EMBL/GenBank/DDBJ whole genome shotgun (WGS) entry which is preliminary data.</text>
</comment>
<dbReference type="InterPro" id="IPR055315">
    <property type="entry name" value="Cramped-like"/>
</dbReference>
<dbReference type="GO" id="GO:0003677">
    <property type="term" value="F:DNA binding"/>
    <property type="evidence" value="ECO:0007669"/>
    <property type="project" value="UniProtKB-KW"/>
</dbReference>
<evidence type="ECO:0000256" key="1">
    <source>
        <dbReference type="ARBA" id="ARBA00023125"/>
    </source>
</evidence>
<keyword evidence="2" id="KW-0539">Nucleus</keyword>
<dbReference type="PANTHER" id="PTHR21677:SF1">
    <property type="entry name" value="PROTEIN CRAMPED-LIKE"/>
    <property type="match status" value="1"/>
</dbReference>
<dbReference type="GO" id="GO:0005634">
    <property type="term" value="C:nucleus"/>
    <property type="evidence" value="ECO:0007669"/>
    <property type="project" value="TreeGrafter"/>
</dbReference>
<dbReference type="OMA" id="NEECNGG"/>
<dbReference type="Proteomes" id="UP000824469">
    <property type="component" value="Unassembled WGS sequence"/>
</dbReference>
<reference evidence="3 4" key="1">
    <citation type="journal article" date="2021" name="Nat. Plants">
        <title>The Taxus genome provides insights into paclitaxel biosynthesis.</title>
        <authorList>
            <person name="Xiong X."/>
            <person name="Gou J."/>
            <person name="Liao Q."/>
            <person name="Li Y."/>
            <person name="Zhou Q."/>
            <person name="Bi G."/>
            <person name="Li C."/>
            <person name="Du R."/>
            <person name="Wang X."/>
            <person name="Sun T."/>
            <person name="Guo L."/>
            <person name="Liang H."/>
            <person name="Lu P."/>
            <person name="Wu Y."/>
            <person name="Zhang Z."/>
            <person name="Ro D.K."/>
            <person name="Shang Y."/>
            <person name="Huang S."/>
            <person name="Yan J."/>
        </authorList>
    </citation>
    <scope>NUCLEOTIDE SEQUENCE [LARGE SCALE GENOMIC DNA]</scope>
    <source>
        <strain evidence="3">Ta-2019</strain>
    </source>
</reference>
<sequence>MPVRQPASFPHVTKENGDVEEGYYNRFRQNSAEIVQDECMYNDQGSKNSPQAICSSASEPTVHNVLPAKVCRVTEFSSQIRCSSWHNEECNGGFVGRILGNEETQKSNNRSGLSTMDWVDSLSNFSIGDLLNETSCAEHGSTYEGLCVGSGSQPQLFPQYMDSFDAAVNAHIARSQEVTNMPTNHSQPSIWDGEETCDAFAFQKIPFSSQESGMVNNMVPKSSSEEVHFNLSGRHGSLETFAQGNSMPEEVPCLEDLKAMSCPSEQSLDGIGERQSTANDLFWTDSLGSLDISIRPSGVQGSDYLAGDNSISFSGLVAISLDAFQNCSIFGSEKKVSTSINDQDQQGHSLFSANKSGNDSLFVFDSKNMENKQPVSLDVNPEFQASIVDLHGAENQLTASVDGVPV</sequence>
<evidence type="ECO:0000313" key="3">
    <source>
        <dbReference type="EMBL" id="KAH9330296.1"/>
    </source>
</evidence>
<dbReference type="PANTHER" id="PTHR21677">
    <property type="entry name" value="CRAMPED PROTEIN"/>
    <property type="match status" value="1"/>
</dbReference>
<dbReference type="GO" id="GO:0007389">
    <property type="term" value="P:pattern specification process"/>
    <property type="evidence" value="ECO:0007669"/>
    <property type="project" value="TreeGrafter"/>
</dbReference>
<keyword evidence="1" id="KW-0238">DNA-binding</keyword>
<protein>
    <submittedName>
        <fullName evidence="3">Uncharacterized protein</fullName>
    </submittedName>
</protein>
<evidence type="ECO:0000256" key="2">
    <source>
        <dbReference type="ARBA" id="ARBA00023242"/>
    </source>
</evidence>
<keyword evidence="4" id="KW-1185">Reference proteome</keyword>